<evidence type="ECO:0000259" key="9">
    <source>
        <dbReference type="Pfam" id="PF09294"/>
    </source>
</evidence>
<evidence type="ECO:0000256" key="7">
    <source>
        <dbReference type="SAM" id="SignalP"/>
    </source>
</evidence>
<dbReference type="InterPro" id="IPR036116">
    <property type="entry name" value="FN3_sf"/>
</dbReference>
<feature type="signal peptide" evidence="7">
    <location>
        <begin position="1"/>
        <end position="19"/>
    </location>
</feature>
<dbReference type="FunCoup" id="A0A3Q3EY33">
    <property type="interactions" value="359"/>
</dbReference>
<evidence type="ECO:0000313" key="11">
    <source>
        <dbReference type="Proteomes" id="UP000261660"/>
    </source>
</evidence>
<feature type="region of interest" description="Disordered" evidence="5">
    <location>
        <begin position="312"/>
        <end position="346"/>
    </location>
</feature>
<dbReference type="PANTHER" id="PTHR20859">
    <property type="entry name" value="INTERFERON/INTERLEUKIN RECEPTOR"/>
    <property type="match status" value="1"/>
</dbReference>
<dbReference type="InterPro" id="IPR003961">
    <property type="entry name" value="FN3_dom"/>
</dbReference>
<dbReference type="InterPro" id="IPR013783">
    <property type="entry name" value="Ig-like_fold"/>
</dbReference>
<comment type="similarity">
    <text evidence="1">Belongs to the type II cytokine receptor family.</text>
</comment>
<dbReference type="Ensembl" id="ENSLBET00000012905.1">
    <property type="protein sequence ID" value="ENSLBEP00000012269.1"/>
    <property type="gene ID" value="ENSLBEG00000009439.1"/>
</dbReference>
<keyword evidence="4" id="KW-0675">Receptor</keyword>
<keyword evidence="6" id="KW-0472">Membrane</keyword>
<protein>
    <submittedName>
        <fullName evidence="10">Interleukin-20 receptor subunit alpha-like</fullName>
    </submittedName>
</protein>
<proteinExistence type="inferred from homology"/>
<evidence type="ECO:0000256" key="4">
    <source>
        <dbReference type="ARBA" id="ARBA00023170"/>
    </source>
</evidence>
<feature type="compositionally biased region" description="Basic and acidic residues" evidence="5">
    <location>
        <begin position="642"/>
        <end position="656"/>
    </location>
</feature>
<feature type="domain" description="Interferon/interleukin receptor" evidence="9">
    <location>
        <begin position="128"/>
        <end position="233"/>
    </location>
</feature>
<dbReference type="Pfam" id="PF01108">
    <property type="entry name" value="Tissue_fac"/>
    <property type="match status" value="1"/>
</dbReference>
<evidence type="ECO:0000256" key="5">
    <source>
        <dbReference type="SAM" id="MobiDB-lite"/>
    </source>
</evidence>
<feature type="compositionally biased region" description="Polar residues" evidence="5">
    <location>
        <begin position="312"/>
        <end position="321"/>
    </location>
</feature>
<dbReference type="InterPro" id="IPR050650">
    <property type="entry name" value="Type-II_Cytokine-TF_Rcpt"/>
</dbReference>
<feature type="compositionally biased region" description="Basic and acidic residues" evidence="5">
    <location>
        <begin position="608"/>
        <end position="619"/>
    </location>
</feature>
<accession>A0A3Q3EY33</accession>
<feature type="domain" description="Fibronectin type-III" evidence="8">
    <location>
        <begin position="7"/>
        <end position="115"/>
    </location>
</feature>
<dbReference type="Pfam" id="PF09294">
    <property type="entry name" value="Interfer-bind"/>
    <property type="match status" value="1"/>
</dbReference>
<dbReference type="Gene3D" id="2.60.40.10">
    <property type="entry name" value="Immunoglobulins"/>
    <property type="match status" value="2"/>
</dbReference>
<feature type="transmembrane region" description="Helical" evidence="6">
    <location>
        <begin position="241"/>
        <end position="266"/>
    </location>
</feature>
<feature type="chain" id="PRO_5018580487" evidence="7">
    <location>
        <begin position="20"/>
        <end position="678"/>
    </location>
</feature>
<dbReference type="GO" id="GO:0005886">
    <property type="term" value="C:plasma membrane"/>
    <property type="evidence" value="ECO:0007669"/>
    <property type="project" value="TreeGrafter"/>
</dbReference>
<evidence type="ECO:0000256" key="3">
    <source>
        <dbReference type="ARBA" id="ARBA00023157"/>
    </source>
</evidence>
<dbReference type="GeneID" id="109990052"/>
<dbReference type="AlphaFoldDB" id="A0A3Q3EY33"/>
<sequence>MWTVFLFLNLGALYCTVSCSPPRPTNVFFTSVNLRNLLQWSPGNGTKNDTLYTVQYAIYGDSVEDSKGRRVHWRSVWHCREVGRHWCDLSNETWDLEQGYYARVQAKIRRASSKWATTWRRFDPKSDTIFGPPLVSVDMEGNNAIITVKGPMRYQLNNQTPTVSMATLYAQMTYNLSVHNIRRGRMSNFPFDSSHYKYRLMDYDTEYCFSAKTRFLSMPIHCQPSEWHCITTPPDPLMAKLLMVVVGIVVPTVCICLLVVIGYFLYQYLTGKGQKSPYILNPPSFYPPPLTFSPEAQSVILFQVGLPSEPQNGISDSTYSKKQPHIAEPPPRYAPQGSDTPLEPEEPWDHLPTDYGFVGKAADDGGINGNNHRDESQNCVAVECNDEKGWKAEDQHSTTAYASQAKSYLSQKSTKSCSETHMPIQARREVSTLAQAHARLQVNSVLLYQSKAQSLVLQGAVELDKEEEEDEEFSGLFINKTPQTGLFSIPLHVKSKKNDRIVENMAKAQTNVKNNEGKEEGRSEREPLLSAYASQNIINMPTSQSNQSHYLPDDYGVLCMAAAHRSEEEEEEEEEEGGTICIEWDPETGKLALPEVGMEFQKEAGLMQREKGRESKAEGEAEEEVTVMEAGLRLENVFVRQGSEEKAEAQREKETGGELGWETDNLLSKWNLVISLNE</sequence>
<evidence type="ECO:0000256" key="2">
    <source>
        <dbReference type="ARBA" id="ARBA00022729"/>
    </source>
</evidence>
<dbReference type="OrthoDB" id="9909056at2759"/>
<reference evidence="10" key="2">
    <citation type="submission" date="2025-09" db="UniProtKB">
        <authorList>
            <consortium name="Ensembl"/>
        </authorList>
    </citation>
    <scope>IDENTIFICATION</scope>
</reference>
<name>A0A3Q3EY33_9LABR</name>
<dbReference type="RefSeq" id="XP_020497675.1">
    <property type="nucleotide sequence ID" value="XM_020642019.3"/>
</dbReference>
<dbReference type="Proteomes" id="UP000261660">
    <property type="component" value="Unplaced"/>
</dbReference>
<dbReference type="GO" id="GO:0004896">
    <property type="term" value="F:cytokine receptor activity"/>
    <property type="evidence" value="ECO:0007669"/>
    <property type="project" value="TreeGrafter"/>
</dbReference>
<dbReference type="GeneTree" id="ENSGT00940000157314"/>
<reference evidence="10" key="1">
    <citation type="submission" date="2025-08" db="UniProtKB">
        <authorList>
            <consortium name="Ensembl"/>
        </authorList>
    </citation>
    <scope>IDENTIFICATION</scope>
</reference>
<evidence type="ECO:0000313" key="10">
    <source>
        <dbReference type="Ensembl" id="ENSLBEP00000012269.1"/>
    </source>
</evidence>
<evidence type="ECO:0000256" key="6">
    <source>
        <dbReference type="SAM" id="Phobius"/>
    </source>
</evidence>
<evidence type="ECO:0000259" key="8">
    <source>
        <dbReference type="Pfam" id="PF01108"/>
    </source>
</evidence>
<feature type="region of interest" description="Disordered" evidence="5">
    <location>
        <begin position="606"/>
        <end position="625"/>
    </location>
</feature>
<keyword evidence="2 7" id="KW-0732">Signal</keyword>
<keyword evidence="6" id="KW-1133">Transmembrane helix</keyword>
<dbReference type="SUPFAM" id="SSF49265">
    <property type="entry name" value="Fibronectin type III"/>
    <property type="match status" value="2"/>
</dbReference>
<dbReference type="STRING" id="56723.ENSLBEP00000012269"/>
<evidence type="ECO:0000256" key="1">
    <source>
        <dbReference type="ARBA" id="ARBA00005399"/>
    </source>
</evidence>
<feature type="region of interest" description="Disordered" evidence="5">
    <location>
        <begin position="641"/>
        <end position="660"/>
    </location>
</feature>
<dbReference type="PANTHER" id="PTHR20859:SF86">
    <property type="entry name" value="INTERLEUKIN-20 RECEPTOR SUBUNIT ALPHA"/>
    <property type="match status" value="1"/>
</dbReference>
<organism evidence="10 11">
    <name type="scientific">Labrus bergylta</name>
    <name type="common">ballan wrasse</name>
    <dbReference type="NCBI Taxonomy" id="56723"/>
    <lineage>
        <taxon>Eukaryota</taxon>
        <taxon>Metazoa</taxon>
        <taxon>Chordata</taxon>
        <taxon>Craniata</taxon>
        <taxon>Vertebrata</taxon>
        <taxon>Euteleostomi</taxon>
        <taxon>Actinopterygii</taxon>
        <taxon>Neopterygii</taxon>
        <taxon>Teleostei</taxon>
        <taxon>Neoteleostei</taxon>
        <taxon>Acanthomorphata</taxon>
        <taxon>Eupercaria</taxon>
        <taxon>Labriformes</taxon>
        <taxon>Labridae</taxon>
        <taxon>Labrus</taxon>
    </lineage>
</organism>
<keyword evidence="11" id="KW-1185">Reference proteome</keyword>
<keyword evidence="3" id="KW-1015">Disulfide bond</keyword>
<dbReference type="FunFam" id="2.60.40.10:FF:000348">
    <property type="entry name" value="Interleukin 20 receptor subunit alpha"/>
    <property type="match status" value="1"/>
</dbReference>
<keyword evidence="6" id="KW-0812">Transmembrane</keyword>
<dbReference type="CTD" id="53832"/>
<dbReference type="InterPro" id="IPR015373">
    <property type="entry name" value="Interferon/interleukin_rcp_dom"/>
</dbReference>
<dbReference type="InParanoid" id="A0A3Q3EY33"/>